<dbReference type="SUPFAM" id="SSF53822">
    <property type="entry name" value="Periplasmic binding protein-like I"/>
    <property type="match status" value="1"/>
</dbReference>
<dbReference type="InterPro" id="IPR002455">
    <property type="entry name" value="GPCR3_GABA-B"/>
</dbReference>
<keyword evidence="4" id="KW-0807">Transducer</keyword>
<dbReference type="Proteomes" id="UP001367676">
    <property type="component" value="Unassembled WGS sequence"/>
</dbReference>
<accession>A0AAN9TF32</accession>
<dbReference type="InterPro" id="IPR028082">
    <property type="entry name" value="Peripla_BP_I"/>
</dbReference>
<dbReference type="PANTHER" id="PTHR10519:SF74">
    <property type="entry name" value="GAMMA-AMINOBUTYRIC ACID TYPE B RECEPTOR SUBUNIT 2"/>
    <property type="match status" value="1"/>
</dbReference>
<dbReference type="EMBL" id="JBBCAQ010000023">
    <property type="protein sequence ID" value="KAK7588174.1"/>
    <property type="molecule type" value="Genomic_DNA"/>
</dbReference>
<evidence type="ECO:0000256" key="1">
    <source>
        <dbReference type="ARBA" id="ARBA00023040"/>
    </source>
</evidence>
<evidence type="ECO:0000256" key="2">
    <source>
        <dbReference type="ARBA" id="ARBA00023170"/>
    </source>
</evidence>
<name>A0AAN9TF32_9HEMI</name>
<evidence type="ECO:0000256" key="5">
    <source>
        <dbReference type="SAM" id="SignalP"/>
    </source>
</evidence>
<feature type="chain" id="PRO_5042893679" evidence="5">
    <location>
        <begin position="21"/>
        <end position="109"/>
    </location>
</feature>
<keyword evidence="7" id="KW-1185">Reference proteome</keyword>
<dbReference type="Gene3D" id="3.40.50.2300">
    <property type="match status" value="1"/>
</dbReference>
<comment type="caution">
    <text evidence="6">The sequence shown here is derived from an EMBL/GenBank/DDBJ whole genome shotgun (WGS) entry which is preliminary data.</text>
</comment>
<proteinExistence type="predicted"/>
<evidence type="ECO:0000313" key="7">
    <source>
        <dbReference type="Proteomes" id="UP001367676"/>
    </source>
</evidence>
<dbReference type="GO" id="GO:0007214">
    <property type="term" value="P:gamma-aminobutyric acid signaling pathway"/>
    <property type="evidence" value="ECO:0007669"/>
    <property type="project" value="TreeGrafter"/>
</dbReference>
<keyword evidence="2" id="KW-0675">Receptor</keyword>
<keyword evidence="5" id="KW-0732">Signal</keyword>
<evidence type="ECO:0000256" key="4">
    <source>
        <dbReference type="ARBA" id="ARBA00023224"/>
    </source>
</evidence>
<protein>
    <submittedName>
        <fullName evidence="6">Uncharacterized protein</fullName>
    </submittedName>
</protein>
<reference evidence="6 7" key="1">
    <citation type="submission" date="2024-03" db="EMBL/GenBank/DDBJ databases">
        <title>Adaptation during the transition from Ophiocordyceps entomopathogen to insect associate is accompanied by gene loss and intensified selection.</title>
        <authorList>
            <person name="Ward C.M."/>
            <person name="Onetto C.A."/>
            <person name="Borneman A.R."/>
        </authorList>
    </citation>
    <scope>NUCLEOTIDE SEQUENCE [LARGE SCALE GENOMIC DNA]</scope>
    <source>
        <strain evidence="6">AWRI1</strain>
        <tissue evidence="6">Single Adult Female</tissue>
    </source>
</reference>
<dbReference type="GO" id="GO:0004965">
    <property type="term" value="F:G protein-coupled GABA receptor activity"/>
    <property type="evidence" value="ECO:0007669"/>
    <property type="project" value="InterPro"/>
</dbReference>
<keyword evidence="3" id="KW-0325">Glycoprotein</keyword>
<sequence>MPLCGHLLLTVTIWSAFVGCQKPSSVSTRHDVYIAGFFPYTPIEFPESRIGRGVMPAVKLAVEHINDSPQVLRNYRLHMWWNDTKVMQFAILADSSPAQQYTYANAPPV</sequence>
<dbReference type="GO" id="GO:0038039">
    <property type="term" value="C:G protein-coupled receptor heterodimeric complex"/>
    <property type="evidence" value="ECO:0007669"/>
    <property type="project" value="TreeGrafter"/>
</dbReference>
<organism evidence="6 7">
    <name type="scientific">Parthenolecanium corni</name>
    <dbReference type="NCBI Taxonomy" id="536013"/>
    <lineage>
        <taxon>Eukaryota</taxon>
        <taxon>Metazoa</taxon>
        <taxon>Ecdysozoa</taxon>
        <taxon>Arthropoda</taxon>
        <taxon>Hexapoda</taxon>
        <taxon>Insecta</taxon>
        <taxon>Pterygota</taxon>
        <taxon>Neoptera</taxon>
        <taxon>Paraneoptera</taxon>
        <taxon>Hemiptera</taxon>
        <taxon>Sternorrhyncha</taxon>
        <taxon>Coccoidea</taxon>
        <taxon>Coccidae</taxon>
        <taxon>Parthenolecanium</taxon>
    </lineage>
</organism>
<feature type="signal peptide" evidence="5">
    <location>
        <begin position="1"/>
        <end position="20"/>
    </location>
</feature>
<evidence type="ECO:0000256" key="3">
    <source>
        <dbReference type="ARBA" id="ARBA00023180"/>
    </source>
</evidence>
<gene>
    <name evidence="6" type="ORF">V9T40_005419</name>
</gene>
<evidence type="ECO:0000313" key="6">
    <source>
        <dbReference type="EMBL" id="KAK7588174.1"/>
    </source>
</evidence>
<dbReference type="AlphaFoldDB" id="A0AAN9TF32"/>
<dbReference type="PANTHER" id="PTHR10519">
    <property type="entry name" value="GABA-B RECEPTOR"/>
    <property type="match status" value="1"/>
</dbReference>
<keyword evidence="1" id="KW-0297">G-protein coupled receptor</keyword>